<keyword evidence="3" id="KW-1185">Reference proteome</keyword>
<dbReference type="RefSeq" id="WP_016173211.1">
    <property type="nucleotide sequence ID" value="NZ_ASWK01000001.1"/>
</dbReference>
<gene>
    <name evidence="2" type="ORF">OMK_02072</name>
</gene>
<dbReference type="AlphaFoldDB" id="S0KGX4"/>
<dbReference type="HOGENOM" id="CLU_197403_0_0_9"/>
<sequence length="78" mass="9095">MLSLVLGILILFYPLIQIPKMIQRKRTNGHYFSEDKRILVAKSENMGNNLNMQNKYGFFINLFAALFLIGYGLYLILH</sequence>
<proteinExistence type="predicted"/>
<evidence type="ECO:0000313" key="3">
    <source>
        <dbReference type="Proteomes" id="UP000014127"/>
    </source>
</evidence>
<feature type="transmembrane region" description="Helical" evidence="1">
    <location>
        <begin position="56"/>
        <end position="77"/>
    </location>
</feature>
<dbReference type="PATRIC" id="fig|1139219.3.peg.2015"/>
<dbReference type="Proteomes" id="UP000014127">
    <property type="component" value="Unassembled WGS sequence"/>
</dbReference>
<name>S0KGX4_9ENTE</name>
<protein>
    <recommendedName>
        <fullName evidence="4">DUF3899 domain-containing protein</fullName>
    </recommendedName>
</protein>
<evidence type="ECO:0000256" key="1">
    <source>
        <dbReference type="SAM" id="Phobius"/>
    </source>
</evidence>
<evidence type="ECO:0000313" key="2">
    <source>
        <dbReference type="EMBL" id="EOT40220.1"/>
    </source>
</evidence>
<reference evidence="2 3" key="1">
    <citation type="submission" date="2013-03" db="EMBL/GenBank/DDBJ databases">
        <title>The Genome Sequence of Enterococcus dispar ATCC_51266 (Illumina only assembly).</title>
        <authorList>
            <consortium name="The Broad Institute Genomics Platform"/>
            <consortium name="The Broad Institute Genome Sequencing Center for Infectious Disease"/>
            <person name="Earl A."/>
            <person name="Russ C."/>
            <person name="Gilmore M."/>
            <person name="Surin D."/>
            <person name="Walker B."/>
            <person name="Young S."/>
            <person name="Zeng Q."/>
            <person name="Gargeya S."/>
            <person name="Fitzgerald M."/>
            <person name="Haas B."/>
            <person name="Abouelleil A."/>
            <person name="Allen A.W."/>
            <person name="Alvarado L."/>
            <person name="Arachchi H.M."/>
            <person name="Berlin A.M."/>
            <person name="Chapman S.B."/>
            <person name="Gainer-Dewar J."/>
            <person name="Goldberg J."/>
            <person name="Griggs A."/>
            <person name="Gujja S."/>
            <person name="Hansen M."/>
            <person name="Howarth C."/>
            <person name="Imamovic A."/>
            <person name="Ireland A."/>
            <person name="Larimer J."/>
            <person name="McCowan C."/>
            <person name="Murphy C."/>
            <person name="Pearson M."/>
            <person name="Poon T.W."/>
            <person name="Priest M."/>
            <person name="Roberts A."/>
            <person name="Saif S."/>
            <person name="Shea T."/>
            <person name="Sisk P."/>
            <person name="Sykes S."/>
            <person name="Wortman J."/>
            <person name="Nusbaum C."/>
            <person name="Birren B."/>
        </authorList>
    </citation>
    <scope>NUCLEOTIDE SEQUENCE [LARGE SCALE GENOMIC DNA]</scope>
    <source>
        <strain evidence="2 3">ATCC 51266</strain>
    </source>
</reference>
<keyword evidence="1" id="KW-1133">Transmembrane helix</keyword>
<keyword evidence="1" id="KW-0812">Transmembrane</keyword>
<evidence type="ECO:0008006" key="4">
    <source>
        <dbReference type="Google" id="ProtNLM"/>
    </source>
</evidence>
<comment type="caution">
    <text evidence="2">The sequence shown here is derived from an EMBL/GenBank/DDBJ whole genome shotgun (WGS) entry which is preliminary data.</text>
</comment>
<keyword evidence="1" id="KW-0472">Membrane</keyword>
<accession>S0KGX4</accession>
<organism evidence="2 3">
    <name type="scientific">Enterococcus dispar ATCC 51266</name>
    <dbReference type="NCBI Taxonomy" id="1139219"/>
    <lineage>
        <taxon>Bacteria</taxon>
        <taxon>Bacillati</taxon>
        <taxon>Bacillota</taxon>
        <taxon>Bacilli</taxon>
        <taxon>Lactobacillales</taxon>
        <taxon>Enterococcaceae</taxon>
        <taxon>Enterococcus</taxon>
    </lineage>
</organism>
<dbReference type="EMBL" id="AHYR01000009">
    <property type="protein sequence ID" value="EOT40220.1"/>
    <property type="molecule type" value="Genomic_DNA"/>
</dbReference>